<evidence type="ECO:0000256" key="1">
    <source>
        <dbReference type="SAM" id="MobiDB-lite"/>
    </source>
</evidence>
<gene>
    <name evidence="2" type="ORF">PICMEDRAFT_76048</name>
</gene>
<dbReference type="EMBL" id="KV454001">
    <property type="protein sequence ID" value="ODQ49486.1"/>
    <property type="molecule type" value="Genomic_DNA"/>
</dbReference>
<organism evidence="2 3">
    <name type="scientific">Pichia membranifaciens NRRL Y-2026</name>
    <dbReference type="NCBI Taxonomy" id="763406"/>
    <lineage>
        <taxon>Eukaryota</taxon>
        <taxon>Fungi</taxon>
        <taxon>Dikarya</taxon>
        <taxon>Ascomycota</taxon>
        <taxon>Saccharomycotina</taxon>
        <taxon>Pichiomycetes</taxon>
        <taxon>Pichiales</taxon>
        <taxon>Pichiaceae</taxon>
        <taxon>Pichia</taxon>
    </lineage>
</organism>
<sequence>MSEPRQGMASNGGVGGAPLVPLSITPSVGESGEPGSGRDRTREMQEQLKSTTSSVPPIPPRVSTRNVSAQLRNSRTASLIIPVMASSPSDDGNEDDEKDDIVDLRVRVGDGRKEEAVPDSPALPMRPPRTPTRPSNEFQPETLDMYGMDRIKGSEFSPITERRSRKSFASSEHGNSTSGDAEEPFLVLKERYLIQSRKYQVDYVVNMLTKSNLTVSSSVYFKKLHSSNDYIEVLSEIRTGSFDTGNLPILYSLLLNSLKLKENSFQVRHDTFDNETEAKFDATIDGLSPLLRSTPQQKQQFKNDLMKVYSLLTVTNKMPSEEPEENKVQQTIEPNAFVAAFVYRCASHNILAQAVIVALLIDEFIVKPNERSREFHFLLLRSIEAVDQEKLLAESEKTNPVAYVMKLISSSKFWCNLVLLLFKNDISTANHPLGLTNVLHRFVIYGVNSLVEVIVNLRYELGIFQPADDSDAADAKKDNCDLLRFHREFLILNDSAASQLVSYSLEHLSTKNQELQATLVERQKAYNELLHNYKQLNEEKISVGGQTEKARGENATLSAEKRSLNAQVEQALGQFDVIRQTMEKNKRVQELNDSMSKEIDRLTKENQRLRK</sequence>
<protein>
    <submittedName>
        <fullName evidence="2">Uncharacterized protein</fullName>
    </submittedName>
</protein>
<dbReference type="AlphaFoldDB" id="A0A1E3NU19"/>
<evidence type="ECO:0000313" key="3">
    <source>
        <dbReference type="Proteomes" id="UP000094455"/>
    </source>
</evidence>
<name>A0A1E3NU19_9ASCO</name>
<feature type="region of interest" description="Disordered" evidence="1">
    <location>
        <begin position="1"/>
        <end position="140"/>
    </location>
</feature>
<dbReference type="RefSeq" id="XP_019020599.1">
    <property type="nucleotide sequence ID" value="XM_019164944.1"/>
</dbReference>
<accession>A0A1E3NU19</accession>
<proteinExistence type="predicted"/>
<feature type="compositionally biased region" description="Basic and acidic residues" evidence="1">
    <location>
        <begin position="101"/>
        <end position="116"/>
    </location>
</feature>
<evidence type="ECO:0000313" key="2">
    <source>
        <dbReference type="EMBL" id="ODQ49486.1"/>
    </source>
</evidence>
<feature type="compositionally biased region" description="Acidic residues" evidence="1">
    <location>
        <begin position="91"/>
        <end position="100"/>
    </location>
</feature>
<dbReference type="OrthoDB" id="4084298at2759"/>
<feature type="compositionally biased region" description="Polar residues" evidence="1">
    <location>
        <begin position="167"/>
        <end position="179"/>
    </location>
</feature>
<keyword evidence="3" id="KW-1185">Reference proteome</keyword>
<dbReference type="GeneID" id="30181631"/>
<feature type="compositionally biased region" description="Polar residues" evidence="1">
    <location>
        <begin position="63"/>
        <end position="77"/>
    </location>
</feature>
<reference evidence="2 3" key="1">
    <citation type="journal article" date="2016" name="Proc. Natl. Acad. Sci. U.S.A.">
        <title>Comparative genomics of biotechnologically important yeasts.</title>
        <authorList>
            <person name="Riley R."/>
            <person name="Haridas S."/>
            <person name="Wolfe K.H."/>
            <person name="Lopes M.R."/>
            <person name="Hittinger C.T."/>
            <person name="Goeker M."/>
            <person name="Salamov A.A."/>
            <person name="Wisecaver J.H."/>
            <person name="Long T.M."/>
            <person name="Calvey C.H."/>
            <person name="Aerts A.L."/>
            <person name="Barry K.W."/>
            <person name="Choi C."/>
            <person name="Clum A."/>
            <person name="Coughlan A.Y."/>
            <person name="Deshpande S."/>
            <person name="Douglass A.P."/>
            <person name="Hanson S.J."/>
            <person name="Klenk H.-P."/>
            <person name="LaButti K.M."/>
            <person name="Lapidus A."/>
            <person name="Lindquist E.A."/>
            <person name="Lipzen A.M."/>
            <person name="Meier-Kolthoff J.P."/>
            <person name="Ohm R.A."/>
            <person name="Otillar R.P."/>
            <person name="Pangilinan J.L."/>
            <person name="Peng Y."/>
            <person name="Rokas A."/>
            <person name="Rosa C.A."/>
            <person name="Scheuner C."/>
            <person name="Sibirny A.A."/>
            <person name="Slot J.C."/>
            <person name="Stielow J.B."/>
            <person name="Sun H."/>
            <person name="Kurtzman C.P."/>
            <person name="Blackwell M."/>
            <person name="Grigoriev I.V."/>
            <person name="Jeffries T.W."/>
        </authorList>
    </citation>
    <scope>NUCLEOTIDE SEQUENCE [LARGE SCALE GENOMIC DNA]</scope>
    <source>
        <strain evidence="2 3">NRRL Y-2026</strain>
    </source>
</reference>
<dbReference type="Proteomes" id="UP000094455">
    <property type="component" value="Unassembled WGS sequence"/>
</dbReference>
<feature type="region of interest" description="Disordered" evidence="1">
    <location>
        <begin position="588"/>
        <end position="611"/>
    </location>
</feature>
<feature type="compositionally biased region" description="Basic and acidic residues" evidence="1">
    <location>
        <begin position="36"/>
        <end position="46"/>
    </location>
</feature>
<feature type="region of interest" description="Disordered" evidence="1">
    <location>
        <begin position="155"/>
        <end position="180"/>
    </location>
</feature>